<protein>
    <submittedName>
        <fullName evidence="2">Uncharacterized protein</fullName>
    </submittedName>
</protein>
<comment type="caution">
    <text evidence="2">The sequence shown here is derived from an EMBL/GenBank/DDBJ whole genome shotgun (WGS) entry which is preliminary data.</text>
</comment>
<name>A0A426ZZG6_ENSVE</name>
<evidence type="ECO:0000313" key="3">
    <source>
        <dbReference type="Proteomes" id="UP000287651"/>
    </source>
</evidence>
<feature type="region of interest" description="Disordered" evidence="1">
    <location>
        <begin position="65"/>
        <end position="84"/>
    </location>
</feature>
<organism evidence="2 3">
    <name type="scientific">Ensete ventricosum</name>
    <name type="common">Abyssinian banana</name>
    <name type="synonym">Musa ensete</name>
    <dbReference type="NCBI Taxonomy" id="4639"/>
    <lineage>
        <taxon>Eukaryota</taxon>
        <taxon>Viridiplantae</taxon>
        <taxon>Streptophyta</taxon>
        <taxon>Embryophyta</taxon>
        <taxon>Tracheophyta</taxon>
        <taxon>Spermatophyta</taxon>
        <taxon>Magnoliopsida</taxon>
        <taxon>Liliopsida</taxon>
        <taxon>Zingiberales</taxon>
        <taxon>Musaceae</taxon>
        <taxon>Ensete</taxon>
    </lineage>
</organism>
<reference evidence="2 3" key="1">
    <citation type="journal article" date="2014" name="Agronomy (Basel)">
        <title>A Draft Genome Sequence for Ensete ventricosum, the Drought-Tolerant Tree Against Hunger.</title>
        <authorList>
            <person name="Harrison J."/>
            <person name="Moore K.A."/>
            <person name="Paszkiewicz K."/>
            <person name="Jones T."/>
            <person name="Grant M."/>
            <person name="Ambacheew D."/>
            <person name="Muzemil S."/>
            <person name="Studholme D.J."/>
        </authorList>
    </citation>
    <scope>NUCLEOTIDE SEQUENCE [LARGE SCALE GENOMIC DNA]</scope>
</reference>
<gene>
    <name evidence="2" type="ORF">B296_00008372</name>
</gene>
<dbReference type="Proteomes" id="UP000287651">
    <property type="component" value="Unassembled WGS sequence"/>
</dbReference>
<evidence type="ECO:0000256" key="1">
    <source>
        <dbReference type="SAM" id="MobiDB-lite"/>
    </source>
</evidence>
<sequence>MTAVAGEGGGCGVSVRSAQRWLQLRAREAAAAAVLADGRSKGDGAAAKATLVDDRSRGDGAAAEVLTADEGGEEDRAKGVQLLQ</sequence>
<evidence type="ECO:0000313" key="2">
    <source>
        <dbReference type="EMBL" id="RRT69387.1"/>
    </source>
</evidence>
<dbReference type="AlphaFoldDB" id="A0A426ZZG6"/>
<dbReference type="EMBL" id="AMZH03004358">
    <property type="protein sequence ID" value="RRT69387.1"/>
    <property type="molecule type" value="Genomic_DNA"/>
</dbReference>
<accession>A0A426ZZG6</accession>
<proteinExistence type="predicted"/>